<dbReference type="EMBL" id="BART01005960">
    <property type="protein sequence ID" value="GAG55697.1"/>
    <property type="molecule type" value="Genomic_DNA"/>
</dbReference>
<gene>
    <name evidence="1" type="ORF">S01H4_13543</name>
</gene>
<protein>
    <submittedName>
        <fullName evidence="1">Uncharacterized protein</fullName>
    </submittedName>
</protein>
<reference evidence="1" key="1">
    <citation type="journal article" date="2014" name="Front. Microbiol.">
        <title>High frequency of phylogenetically diverse reductive dehalogenase-homologous genes in deep subseafloor sedimentary metagenomes.</title>
        <authorList>
            <person name="Kawai M."/>
            <person name="Futagami T."/>
            <person name="Toyoda A."/>
            <person name="Takaki Y."/>
            <person name="Nishi S."/>
            <person name="Hori S."/>
            <person name="Arai W."/>
            <person name="Tsubouchi T."/>
            <person name="Morono Y."/>
            <person name="Uchiyama I."/>
            <person name="Ito T."/>
            <person name="Fujiyama A."/>
            <person name="Inagaki F."/>
            <person name="Takami H."/>
        </authorList>
    </citation>
    <scope>NUCLEOTIDE SEQUENCE</scope>
    <source>
        <strain evidence="1">Expedition CK06-06</strain>
    </source>
</reference>
<comment type="caution">
    <text evidence="1">The sequence shown here is derived from an EMBL/GenBank/DDBJ whole genome shotgun (WGS) entry which is preliminary data.</text>
</comment>
<evidence type="ECO:0000313" key="1">
    <source>
        <dbReference type="EMBL" id="GAG55697.1"/>
    </source>
</evidence>
<feature type="non-terminal residue" evidence="1">
    <location>
        <position position="142"/>
    </location>
</feature>
<accession>X0ZBS7</accession>
<sequence length="142" mass="16327">MQRAIVESEIIFLSGWNQQFFEVAVITIVIALGNIDRYRFGQAFQWFEELRPPLVIMVAVSYKVTRVDNEIDVLFCYLFNYFTMSFGVSATVTINDESYFVSVGRNCAKTVEITFAFRVNNAVEIRPARLQILKPGFMNENG</sequence>
<dbReference type="AlphaFoldDB" id="X0ZBS7"/>
<name>X0ZBS7_9ZZZZ</name>
<proteinExistence type="predicted"/>
<organism evidence="1">
    <name type="scientific">marine sediment metagenome</name>
    <dbReference type="NCBI Taxonomy" id="412755"/>
    <lineage>
        <taxon>unclassified sequences</taxon>
        <taxon>metagenomes</taxon>
        <taxon>ecological metagenomes</taxon>
    </lineage>
</organism>